<dbReference type="EMBL" id="MN740136">
    <property type="protein sequence ID" value="QHT89131.1"/>
    <property type="molecule type" value="Genomic_DNA"/>
</dbReference>
<reference evidence="1" key="1">
    <citation type="journal article" date="2020" name="Nature">
        <title>Giant virus diversity and host interactions through global metagenomics.</title>
        <authorList>
            <person name="Schulz F."/>
            <person name="Roux S."/>
            <person name="Paez-Espino D."/>
            <person name="Jungbluth S."/>
            <person name="Walsh D.A."/>
            <person name="Denef V.J."/>
            <person name="McMahon K.D."/>
            <person name="Konstantinidis K.T."/>
            <person name="Eloe-Fadrosh E.A."/>
            <person name="Kyrpides N.C."/>
            <person name="Woyke T."/>
        </authorList>
    </citation>
    <scope>NUCLEOTIDE SEQUENCE</scope>
    <source>
        <strain evidence="1">GVMAG-M-3300023184-53</strain>
    </source>
</reference>
<proteinExistence type="predicted"/>
<dbReference type="AlphaFoldDB" id="A0A6C0I814"/>
<organism evidence="1">
    <name type="scientific">viral metagenome</name>
    <dbReference type="NCBI Taxonomy" id="1070528"/>
    <lineage>
        <taxon>unclassified sequences</taxon>
        <taxon>metagenomes</taxon>
        <taxon>organismal metagenomes</taxon>
    </lineage>
</organism>
<accession>A0A6C0I814</accession>
<protein>
    <submittedName>
        <fullName evidence="1">Uncharacterized protein</fullName>
    </submittedName>
</protein>
<name>A0A6C0I814_9ZZZZ</name>
<sequence>MGNCFVKKIHPDEYEYGDFSFVPDRMERRSLEIDLPVLDKELINVPLNENIKWNTLDWIFLNSQLYQAHTAETYNRNIKNIEFIKKFGWDCFVRNYPLKFK</sequence>
<evidence type="ECO:0000313" key="1">
    <source>
        <dbReference type="EMBL" id="QHT89131.1"/>
    </source>
</evidence>